<dbReference type="EMBL" id="JAAAIM010000896">
    <property type="protein sequence ID" value="KAG0283486.1"/>
    <property type="molecule type" value="Genomic_DNA"/>
</dbReference>
<reference evidence="1 2" key="1">
    <citation type="journal article" date="2020" name="Fungal Divers.">
        <title>Resolving the Mortierellaceae phylogeny through synthesis of multi-gene phylogenetics and phylogenomics.</title>
        <authorList>
            <person name="Vandepol N."/>
            <person name="Liber J."/>
            <person name="Desiro A."/>
            <person name="Na H."/>
            <person name="Kennedy M."/>
            <person name="Barry K."/>
            <person name="Grigoriev I.V."/>
            <person name="Miller A.N."/>
            <person name="O'Donnell K."/>
            <person name="Stajich J.E."/>
            <person name="Bonito G."/>
        </authorList>
    </citation>
    <scope>NUCLEOTIDE SEQUENCE [LARGE SCALE GENOMIC DNA]</scope>
    <source>
        <strain evidence="1 2">AD045</strain>
    </source>
</reference>
<proteinExistence type="predicted"/>
<comment type="caution">
    <text evidence="1">The sequence shown here is derived from an EMBL/GenBank/DDBJ whole genome shotgun (WGS) entry which is preliminary data.</text>
</comment>
<feature type="non-terminal residue" evidence="1">
    <location>
        <position position="91"/>
    </location>
</feature>
<evidence type="ECO:0000313" key="2">
    <source>
        <dbReference type="Proteomes" id="UP001194696"/>
    </source>
</evidence>
<keyword evidence="2" id="KW-1185">Reference proteome</keyword>
<sequence length="91" mass="10028">MSLYDACNFSWVDTVVNAYATNSSNIYSDTRFSTCCTSPGVCPNSYLGTCPYGYLDCTLGNSKYVCRFNDYSASSQTCYQEGSLAITRNKP</sequence>
<gene>
    <name evidence="1" type="ORF">BGZ96_012117</name>
</gene>
<accession>A0ABQ7JR02</accession>
<name>A0ABQ7JR02_9FUNG</name>
<dbReference type="Proteomes" id="UP001194696">
    <property type="component" value="Unassembled WGS sequence"/>
</dbReference>
<organism evidence="1 2">
    <name type="scientific">Linnemannia gamsii</name>
    <dbReference type="NCBI Taxonomy" id="64522"/>
    <lineage>
        <taxon>Eukaryota</taxon>
        <taxon>Fungi</taxon>
        <taxon>Fungi incertae sedis</taxon>
        <taxon>Mucoromycota</taxon>
        <taxon>Mortierellomycotina</taxon>
        <taxon>Mortierellomycetes</taxon>
        <taxon>Mortierellales</taxon>
        <taxon>Mortierellaceae</taxon>
        <taxon>Linnemannia</taxon>
    </lineage>
</organism>
<protein>
    <submittedName>
        <fullName evidence="1">Uncharacterized protein</fullName>
    </submittedName>
</protein>
<evidence type="ECO:0000313" key="1">
    <source>
        <dbReference type="EMBL" id="KAG0283486.1"/>
    </source>
</evidence>